<protein>
    <submittedName>
        <fullName evidence="1">Uncharacterized protein</fullName>
    </submittedName>
</protein>
<organism evidence="1 2">
    <name type="scientific">Eleginops maclovinus</name>
    <name type="common">Patagonian blennie</name>
    <name type="synonym">Eleginus maclovinus</name>
    <dbReference type="NCBI Taxonomy" id="56733"/>
    <lineage>
        <taxon>Eukaryota</taxon>
        <taxon>Metazoa</taxon>
        <taxon>Chordata</taxon>
        <taxon>Craniata</taxon>
        <taxon>Vertebrata</taxon>
        <taxon>Euteleostomi</taxon>
        <taxon>Actinopterygii</taxon>
        <taxon>Neopterygii</taxon>
        <taxon>Teleostei</taxon>
        <taxon>Neoteleostei</taxon>
        <taxon>Acanthomorphata</taxon>
        <taxon>Eupercaria</taxon>
        <taxon>Perciformes</taxon>
        <taxon>Notothenioidei</taxon>
        <taxon>Eleginopidae</taxon>
        <taxon>Eleginops</taxon>
    </lineage>
</organism>
<proteinExistence type="predicted"/>
<dbReference type="Proteomes" id="UP001346869">
    <property type="component" value="Unassembled WGS sequence"/>
</dbReference>
<evidence type="ECO:0000313" key="1">
    <source>
        <dbReference type="EMBL" id="KAK5850168.1"/>
    </source>
</evidence>
<comment type="caution">
    <text evidence="1">The sequence shown here is derived from an EMBL/GenBank/DDBJ whole genome shotgun (WGS) entry which is preliminary data.</text>
</comment>
<dbReference type="AlphaFoldDB" id="A0AAN8A4T9"/>
<name>A0AAN8A4T9_ELEMC</name>
<reference evidence="1 2" key="2">
    <citation type="journal article" date="2023" name="Mol. Biol. Evol.">
        <title>Genomics of Secondarily Temperate Adaptation in the Only Non-Antarctic Icefish.</title>
        <authorList>
            <person name="Rivera-Colon A.G."/>
            <person name="Rayamajhi N."/>
            <person name="Minhas B.F."/>
            <person name="Madrigal G."/>
            <person name="Bilyk K.T."/>
            <person name="Yoon V."/>
            <person name="Hune M."/>
            <person name="Gregory S."/>
            <person name="Cheng C.H.C."/>
            <person name="Catchen J.M."/>
        </authorList>
    </citation>
    <scope>NUCLEOTIDE SEQUENCE [LARGE SCALE GENOMIC DNA]</scope>
    <source>
        <strain evidence="1">JMC-PN-2008</strain>
    </source>
</reference>
<reference evidence="1 2" key="1">
    <citation type="journal article" date="2023" name="Genes (Basel)">
        <title>Chromosome-Level Genome Assembly and Circadian Gene Repertoire of the Patagonia Blennie Eleginops maclovinus-The Closest Ancestral Proxy of Antarctic Cryonotothenioids.</title>
        <authorList>
            <person name="Cheng C.C."/>
            <person name="Rivera-Colon A.G."/>
            <person name="Minhas B.F."/>
            <person name="Wilson L."/>
            <person name="Rayamajhi N."/>
            <person name="Vargas-Chacoff L."/>
            <person name="Catchen J.M."/>
        </authorList>
    </citation>
    <scope>NUCLEOTIDE SEQUENCE [LARGE SCALE GENOMIC DNA]</scope>
    <source>
        <strain evidence="1">JMC-PN-2008</strain>
    </source>
</reference>
<accession>A0AAN8A4T9</accession>
<sequence length="100" mass="11061">MPVPSALVLEPAVIKHIHQIMIVLPGMAHWGNQTTIQVTMTSARSLAQSMHSPCNMLTMMNLSLPLFRQSLVSRSIQAQQKTFLRSESPFMTSGQQVLTA</sequence>
<dbReference type="EMBL" id="JAUZQC010000023">
    <property type="protein sequence ID" value="KAK5850168.1"/>
    <property type="molecule type" value="Genomic_DNA"/>
</dbReference>
<gene>
    <name evidence="1" type="ORF">PBY51_014439</name>
</gene>
<keyword evidence="2" id="KW-1185">Reference proteome</keyword>
<evidence type="ECO:0000313" key="2">
    <source>
        <dbReference type="Proteomes" id="UP001346869"/>
    </source>
</evidence>